<organism evidence="5 6">
    <name type="scientific">Actinoallomurus iriomotensis</name>
    <dbReference type="NCBI Taxonomy" id="478107"/>
    <lineage>
        <taxon>Bacteria</taxon>
        <taxon>Bacillati</taxon>
        <taxon>Actinomycetota</taxon>
        <taxon>Actinomycetes</taxon>
        <taxon>Streptosporangiales</taxon>
        <taxon>Thermomonosporaceae</taxon>
        <taxon>Actinoallomurus</taxon>
    </lineage>
</organism>
<accession>A0A9W6RM60</accession>
<evidence type="ECO:0000256" key="3">
    <source>
        <dbReference type="ARBA" id="ARBA00023163"/>
    </source>
</evidence>
<dbReference type="InterPro" id="IPR001845">
    <property type="entry name" value="HTH_ArsR_DNA-bd_dom"/>
</dbReference>
<dbReference type="InterPro" id="IPR051011">
    <property type="entry name" value="Metal_resp_trans_reg"/>
</dbReference>
<dbReference type="Pfam" id="PF12840">
    <property type="entry name" value="HTH_20"/>
    <property type="match status" value="1"/>
</dbReference>
<dbReference type="InterPro" id="IPR011991">
    <property type="entry name" value="ArsR-like_HTH"/>
</dbReference>
<sequence length="326" mass="35465">MAVMRLVVSGGDLLRCRFATSPLWETVNAVRAFVDPRSHPYLRPWWEQVRDDPPADELLAVQSTRGYTPDFLSPPPREAAPSVEDQLAAVRATPPGQLRAELRRVDLATCPSPAAVRAMIADPETARDVLAAGLEDAWRRLVLPWWPRVRELIDGDIEYRSRLMAAYGLGHVVAGLDERVRWSGQAIVIEPAGDDVERKLDGDGLILMPSAFVWPSVTAVVDRPWQPTLIYPARGIGALLGGRMTAPAPLARLLGRTRGLILADLAEPATTAALAARHGLAPSTVSAHLSALEGAGLLTRRRTGHEVRYRHTPLGRALAEGLMPGE</sequence>
<dbReference type="AlphaFoldDB" id="A0A9W6RM60"/>
<evidence type="ECO:0000313" key="6">
    <source>
        <dbReference type="Proteomes" id="UP001165135"/>
    </source>
</evidence>
<dbReference type="EMBL" id="BSTJ01000005">
    <property type="protein sequence ID" value="GLY76375.1"/>
    <property type="molecule type" value="Genomic_DNA"/>
</dbReference>
<proteinExistence type="predicted"/>
<comment type="caution">
    <text evidence="5">The sequence shown here is derived from an EMBL/GenBank/DDBJ whole genome shotgun (WGS) entry which is preliminary data.</text>
</comment>
<dbReference type="Proteomes" id="UP001165135">
    <property type="component" value="Unassembled WGS sequence"/>
</dbReference>
<protein>
    <submittedName>
        <fullName evidence="5">ArsR family transcriptional regulator</fullName>
    </submittedName>
</protein>
<evidence type="ECO:0000256" key="2">
    <source>
        <dbReference type="ARBA" id="ARBA00023125"/>
    </source>
</evidence>
<dbReference type="CDD" id="cd00090">
    <property type="entry name" value="HTH_ARSR"/>
    <property type="match status" value="1"/>
</dbReference>
<name>A0A9W6RM60_9ACTN</name>
<evidence type="ECO:0000256" key="1">
    <source>
        <dbReference type="ARBA" id="ARBA00023015"/>
    </source>
</evidence>
<dbReference type="GO" id="GO:0003700">
    <property type="term" value="F:DNA-binding transcription factor activity"/>
    <property type="evidence" value="ECO:0007669"/>
    <property type="project" value="InterPro"/>
</dbReference>
<dbReference type="PANTHER" id="PTHR43132">
    <property type="entry name" value="ARSENICAL RESISTANCE OPERON REPRESSOR ARSR-RELATED"/>
    <property type="match status" value="1"/>
</dbReference>
<dbReference type="SMART" id="SM00418">
    <property type="entry name" value="HTH_ARSR"/>
    <property type="match status" value="1"/>
</dbReference>
<dbReference type="GO" id="GO:0003677">
    <property type="term" value="F:DNA binding"/>
    <property type="evidence" value="ECO:0007669"/>
    <property type="project" value="UniProtKB-KW"/>
</dbReference>
<gene>
    <name evidence="5" type="ORF">Airi01_046420</name>
</gene>
<dbReference type="Gene3D" id="1.10.10.10">
    <property type="entry name" value="Winged helix-like DNA-binding domain superfamily/Winged helix DNA-binding domain"/>
    <property type="match status" value="1"/>
</dbReference>
<dbReference type="InterPro" id="IPR045981">
    <property type="entry name" value="DUF5937"/>
</dbReference>
<dbReference type="Pfam" id="PF19361">
    <property type="entry name" value="DUF5937"/>
    <property type="match status" value="1"/>
</dbReference>
<dbReference type="InterPro" id="IPR036390">
    <property type="entry name" value="WH_DNA-bd_sf"/>
</dbReference>
<evidence type="ECO:0000259" key="4">
    <source>
        <dbReference type="SMART" id="SM00418"/>
    </source>
</evidence>
<keyword evidence="2" id="KW-0238">DNA-binding</keyword>
<dbReference type="SUPFAM" id="SSF46785">
    <property type="entry name" value="Winged helix' DNA-binding domain"/>
    <property type="match status" value="1"/>
</dbReference>
<keyword evidence="1" id="KW-0805">Transcription regulation</keyword>
<reference evidence="5" key="1">
    <citation type="submission" date="2023-03" db="EMBL/GenBank/DDBJ databases">
        <title>Actinoallomurus iriomotensis NBRC 103681.</title>
        <authorList>
            <person name="Ichikawa N."/>
            <person name="Sato H."/>
            <person name="Tonouchi N."/>
        </authorList>
    </citation>
    <scope>NUCLEOTIDE SEQUENCE</scope>
    <source>
        <strain evidence="5">NBRC 103681</strain>
    </source>
</reference>
<feature type="domain" description="HTH arsR-type" evidence="4">
    <location>
        <begin position="252"/>
        <end position="323"/>
    </location>
</feature>
<evidence type="ECO:0000313" key="5">
    <source>
        <dbReference type="EMBL" id="GLY76375.1"/>
    </source>
</evidence>
<dbReference type="InterPro" id="IPR036388">
    <property type="entry name" value="WH-like_DNA-bd_sf"/>
</dbReference>
<dbReference type="PANTHER" id="PTHR43132:SF8">
    <property type="entry name" value="HTH-TYPE TRANSCRIPTIONAL REGULATOR KMTR"/>
    <property type="match status" value="1"/>
</dbReference>
<keyword evidence="3" id="KW-0804">Transcription</keyword>